<dbReference type="EMBL" id="ML208314">
    <property type="protein sequence ID" value="TFK70360.1"/>
    <property type="molecule type" value="Genomic_DNA"/>
</dbReference>
<organism evidence="1 2">
    <name type="scientific">Pluteus cervinus</name>
    <dbReference type="NCBI Taxonomy" id="181527"/>
    <lineage>
        <taxon>Eukaryota</taxon>
        <taxon>Fungi</taxon>
        <taxon>Dikarya</taxon>
        <taxon>Basidiomycota</taxon>
        <taxon>Agaricomycotina</taxon>
        <taxon>Agaricomycetes</taxon>
        <taxon>Agaricomycetidae</taxon>
        <taxon>Agaricales</taxon>
        <taxon>Pluteineae</taxon>
        <taxon>Pluteaceae</taxon>
        <taxon>Pluteus</taxon>
    </lineage>
</organism>
<evidence type="ECO:0000313" key="2">
    <source>
        <dbReference type="Proteomes" id="UP000308600"/>
    </source>
</evidence>
<accession>A0ACD3AX26</accession>
<name>A0ACD3AX26_9AGAR</name>
<gene>
    <name evidence="1" type="ORF">BDN72DRAFT_818830</name>
</gene>
<keyword evidence="2" id="KW-1185">Reference proteome</keyword>
<sequence>MAPKRKNDESNEPQSSRDKKKQKVVAARTIAVQKNAIPGPSTIPNSMKGLPGAIDVEKFAEARAFEIDAMQDAIKNASSAATHRAWQVLPRHLRRRAASHDVRRVPLRLREKARSEMDPVKKKALNRTLHKPGKGKKKTRTEDLLKRQRDKSWLETHLWHAKRMHMEEMWGYRLAVQPTEKSFRPSHRASTQGSIIHDASYFSFIELKGPGEILKKVLCLCSDPQGAGPGSPRYYNGDRALETHIYRPGGYPFGYVAPIMVIWKANPIVSQDTETQKKSKTSSNDKGKGKEKGTPSADLEKVVWIRIHPSVSGEIKTILQSTISAVLENHQKEGGVVVEIQMSELRDEVNVFEILGPKSNQVMRGALKPIPQDRREDFVKFWSGFAKLQTSGSLPRGVMIGFTVTDPRLSFPPSNAKMPTDENGELLPPPQITPSVDLAQCDIWDDRVRLSLSKPRYTKAELDERRSKNLVPGTPLQVERQDNRVPVLLIQSSLGSDNAPGEALHGWTMIVPAGWSMAFWSSLTFTGTRVGGQRERQTQAFEAGTAYFPRDFPLTPSYGEYVRKSELQESDAWYKKPPAKRVNYPTLKVRSPWRADWEVILGIEQVPTQSDDSYLPAQREEPAPPASESSIKPWLIRGPDLLKLLGTMSKYFNPAQNLLDQMTQLRVKCGHQPFHPKTNADDLLKTCLVRVRVKLCGRGCPQTMAMICRASDSEVKTWVRGIQNGETNYETTEESDNEGNEEAPKEDLDAQIIGYITTGQFSLSRGEGFAIGAIALDQFLKLKEQTAKLFPHNTAQQLPMVKVRNRNSNHFRAGKLQILAD</sequence>
<proteinExistence type="predicted"/>
<protein>
    <submittedName>
        <fullName evidence="1">POP1-domain-containing protein</fullName>
    </submittedName>
</protein>
<reference evidence="1 2" key="1">
    <citation type="journal article" date="2019" name="Nat. Ecol. Evol.">
        <title>Megaphylogeny resolves global patterns of mushroom evolution.</title>
        <authorList>
            <person name="Varga T."/>
            <person name="Krizsan K."/>
            <person name="Foldi C."/>
            <person name="Dima B."/>
            <person name="Sanchez-Garcia M."/>
            <person name="Sanchez-Ramirez S."/>
            <person name="Szollosi G.J."/>
            <person name="Szarkandi J.G."/>
            <person name="Papp V."/>
            <person name="Albert L."/>
            <person name="Andreopoulos W."/>
            <person name="Angelini C."/>
            <person name="Antonin V."/>
            <person name="Barry K.W."/>
            <person name="Bougher N.L."/>
            <person name="Buchanan P."/>
            <person name="Buyck B."/>
            <person name="Bense V."/>
            <person name="Catcheside P."/>
            <person name="Chovatia M."/>
            <person name="Cooper J."/>
            <person name="Damon W."/>
            <person name="Desjardin D."/>
            <person name="Finy P."/>
            <person name="Geml J."/>
            <person name="Haridas S."/>
            <person name="Hughes K."/>
            <person name="Justo A."/>
            <person name="Karasinski D."/>
            <person name="Kautmanova I."/>
            <person name="Kiss B."/>
            <person name="Kocsube S."/>
            <person name="Kotiranta H."/>
            <person name="LaButti K.M."/>
            <person name="Lechner B.E."/>
            <person name="Liimatainen K."/>
            <person name="Lipzen A."/>
            <person name="Lukacs Z."/>
            <person name="Mihaltcheva S."/>
            <person name="Morgado L.N."/>
            <person name="Niskanen T."/>
            <person name="Noordeloos M.E."/>
            <person name="Ohm R.A."/>
            <person name="Ortiz-Santana B."/>
            <person name="Ovrebo C."/>
            <person name="Racz N."/>
            <person name="Riley R."/>
            <person name="Savchenko A."/>
            <person name="Shiryaev A."/>
            <person name="Soop K."/>
            <person name="Spirin V."/>
            <person name="Szebenyi C."/>
            <person name="Tomsovsky M."/>
            <person name="Tulloss R.E."/>
            <person name="Uehling J."/>
            <person name="Grigoriev I.V."/>
            <person name="Vagvolgyi C."/>
            <person name="Papp T."/>
            <person name="Martin F.M."/>
            <person name="Miettinen O."/>
            <person name="Hibbett D.S."/>
            <person name="Nagy L.G."/>
        </authorList>
    </citation>
    <scope>NUCLEOTIDE SEQUENCE [LARGE SCALE GENOMIC DNA]</scope>
    <source>
        <strain evidence="1 2">NL-1719</strain>
    </source>
</reference>
<dbReference type="Proteomes" id="UP000308600">
    <property type="component" value="Unassembled WGS sequence"/>
</dbReference>
<evidence type="ECO:0000313" key="1">
    <source>
        <dbReference type="EMBL" id="TFK70360.1"/>
    </source>
</evidence>